<evidence type="ECO:0000256" key="4">
    <source>
        <dbReference type="SAM" id="Phobius"/>
    </source>
</evidence>
<feature type="transmembrane region" description="Helical" evidence="4">
    <location>
        <begin position="216"/>
        <end position="241"/>
    </location>
</feature>
<dbReference type="RefSeq" id="WP_220226356.1">
    <property type="nucleotide sequence ID" value="NZ_JAICBX010000001.1"/>
</dbReference>
<feature type="transmembrane region" description="Helical" evidence="4">
    <location>
        <begin position="314"/>
        <end position="335"/>
    </location>
</feature>
<feature type="transmembrane region" description="Helical" evidence="4">
    <location>
        <begin position="291"/>
        <end position="308"/>
    </location>
</feature>
<sequence length="409" mass="42774">MNDTASAAMPTRGYRWVLLGGIWLIYFCFGLIAASMAPLLSRIALDLDIDYATIGTILGAWPLVYIAAAIPCGALLDTMSPRLTMFIGCVIIGLSGVLRGVAQSDLTMFLAVGVFGVGGPLISIGAPKLISLWFDDKTRGAAMGLYITGPALGNAVALAATNSLVLPLAGGDWRTVMFVYAAIAFVISILWLAISSHPDAGDSKLHSDGVQFSFRAISEILSVPTVRIVLLMAIGVFFINHGINNWLPEMLRLKGQSAAEAGFWSSIPTIVGIAGSLLIPRFATPERRIPLLLGLFISVLLSSLLLQASTSAPLFAALILFGVGRGALIAVVMLVLMSSPDVPRRRLGLAGGMFFVAAEMGGVLGPVTMGVLSDWTGGFSAPVLAITAVSLGLVLLASFLLLRGRASAS</sequence>
<dbReference type="PANTHER" id="PTHR23523:SF2">
    <property type="entry name" value="2-NITROIMIDAZOLE TRANSPORTER"/>
    <property type="match status" value="1"/>
</dbReference>
<dbReference type="PANTHER" id="PTHR23523">
    <property type="match status" value="1"/>
</dbReference>
<evidence type="ECO:0000313" key="6">
    <source>
        <dbReference type="EMBL" id="MBW8635626.1"/>
    </source>
</evidence>
<dbReference type="PROSITE" id="PS50850">
    <property type="entry name" value="MFS"/>
    <property type="match status" value="1"/>
</dbReference>
<keyword evidence="7" id="KW-1185">Reference proteome</keyword>
<feature type="transmembrane region" description="Helical" evidence="4">
    <location>
        <begin position="51"/>
        <end position="76"/>
    </location>
</feature>
<reference evidence="6" key="1">
    <citation type="submission" date="2021-08" db="EMBL/GenBank/DDBJ databases">
        <title>Hoeflea bacterium WL0058 sp. nov., isolated from the sediment.</title>
        <authorList>
            <person name="Wang L."/>
            <person name="Zhang D."/>
        </authorList>
    </citation>
    <scope>NUCLEOTIDE SEQUENCE</scope>
    <source>
        <strain evidence="6">WL0058</strain>
    </source>
</reference>
<dbReference type="EMBL" id="JAICBX010000001">
    <property type="protein sequence ID" value="MBW8635626.1"/>
    <property type="molecule type" value="Genomic_DNA"/>
</dbReference>
<feature type="transmembrane region" description="Helical" evidence="4">
    <location>
        <begin position="108"/>
        <end position="130"/>
    </location>
</feature>
<feature type="transmembrane region" description="Helical" evidence="4">
    <location>
        <begin position="142"/>
        <end position="165"/>
    </location>
</feature>
<evidence type="ECO:0000256" key="1">
    <source>
        <dbReference type="ARBA" id="ARBA00022692"/>
    </source>
</evidence>
<keyword evidence="3 4" id="KW-0472">Membrane</keyword>
<dbReference type="GO" id="GO:0022857">
    <property type="term" value="F:transmembrane transporter activity"/>
    <property type="evidence" value="ECO:0007669"/>
    <property type="project" value="InterPro"/>
</dbReference>
<gene>
    <name evidence="6" type="ORF">K1W69_00385</name>
</gene>
<dbReference type="SUPFAM" id="SSF103473">
    <property type="entry name" value="MFS general substrate transporter"/>
    <property type="match status" value="1"/>
</dbReference>
<keyword evidence="2 4" id="KW-1133">Transmembrane helix</keyword>
<evidence type="ECO:0000313" key="7">
    <source>
        <dbReference type="Proteomes" id="UP001196509"/>
    </source>
</evidence>
<feature type="transmembrane region" description="Helical" evidence="4">
    <location>
        <begin position="379"/>
        <end position="402"/>
    </location>
</feature>
<proteinExistence type="predicted"/>
<feature type="transmembrane region" description="Helical" evidence="4">
    <location>
        <begin position="177"/>
        <end position="195"/>
    </location>
</feature>
<feature type="transmembrane region" description="Helical" evidence="4">
    <location>
        <begin position="16"/>
        <end position="39"/>
    </location>
</feature>
<name>A0AAE2ZIK4_9HYPH</name>
<evidence type="ECO:0000256" key="3">
    <source>
        <dbReference type="ARBA" id="ARBA00023136"/>
    </source>
</evidence>
<accession>A0AAE2ZIK4</accession>
<protein>
    <submittedName>
        <fullName evidence="6">MFS transporter</fullName>
    </submittedName>
</protein>
<dbReference type="InterPro" id="IPR020846">
    <property type="entry name" value="MFS_dom"/>
</dbReference>
<evidence type="ECO:0000259" key="5">
    <source>
        <dbReference type="PROSITE" id="PS50850"/>
    </source>
</evidence>
<feature type="domain" description="Major facilitator superfamily (MFS) profile" evidence="5">
    <location>
        <begin position="18"/>
        <end position="406"/>
    </location>
</feature>
<dbReference type="Gene3D" id="1.20.1250.20">
    <property type="entry name" value="MFS general substrate transporter like domains"/>
    <property type="match status" value="2"/>
</dbReference>
<dbReference type="Proteomes" id="UP001196509">
    <property type="component" value="Unassembled WGS sequence"/>
</dbReference>
<evidence type="ECO:0000256" key="2">
    <source>
        <dbReference type="ARBA" id="ARBA00022989"/>
    </source>
</evidence>
<dbReference type="Pfam" id="PF07690">
    <property type="entry name" value="MFS_1"/>
    <property type="match status" value="1"/>
</dbReference>
<dbReference type="AlphaFoldDB" id="A0AAE2ZIK4"/>
<feature type="transmembrane region" description="Helical" evidence="4">
    <location>
        <begin position="347"/>
        <end position="367"/>
    </location>
</feature>
<dbReference type="InterPro" id="IPR036259">
    <property type="entry name" value="MFS_trans_sf"/>
</dbReference>
<organism evidence="6 7">
    <name type="scientific">Flavimaribacter sediminis</name>
    <dbReference type="NCBI Taxonomy" id="2865987"/>
    <lineage>
        <taxon>Bacteria</taxon>
        <taxon>Pseudomonadati</taxon>
        <taxon>Pseudomonadota</taxon>
        <taxon>Alphaproteobacteria</taxon>
        <taxon>Hyphomicrobiales</taxon>
        <taxon>Rhizobiaceae</taxon>
        <taxon>Flavimaribacter</taxon>
    </lineage>
</organism>
<feature type="transmembrane region" description="Helical" evidence="4">
    <location>
        <begin position="261"/>
        <end position="279"/>
    </location>
</feature>
<dbReference type="InterPro" id="IPR011701">
    <property type="entry name" value="MFS"/>
</dbReference>
<dbReference type="InterPro" id="IPR052524">
    <property type="entry name" value="MFS_Cyanate_Porter"/>
</dbReference>
<feature type="transmembrane region" description="Helical" evidence="4">
    <location>
        <begin position="83"/>
        <end position="102"/>
    </location>
</feature>
<comment type="caution">
    <text evidence="6">The sequence shown here is derived from an EMBL/GenBank/DDBJ whole genome shotgun (WGS) entry which is preliminary data.</text>
</comment>
<keyword evidence="1 4" id="KW-0812">Transmembrane</keyword>